<dbReference type="InterPro" id="IPR006599">
    <property type="entry name" value="CARP_motif"/>
</dbReference>
<dbReference type="GO" id="GO:0005737">
    <property type="term" value="C:cytoplasm"/>
    <property type="evidence" value="ECO:0007669"/>
    <property type="project" value="TreeGrafter"/>
</dbReference>
<dbReference type="Gene3D" id="2.160.20.70">
    <property type="match status" value="1"/>
</dbReference>
<dbReference type="GO" id="GO:0007023">
    <property type="term" value="P:post-chaperonin tubulin folding pathway"/>
    <property type="evidence" value="ECO:0007669"/>
    <property type="project" value="InterPro"/>
</dbReference>
<dbReference type="AlphaFoldDB" id="A0A1J4MCW0"/>
<dbReference type="InterPro" id="IPR017901">
    <property type="entry name" value="C-CAP_CF_C-like"/>
</dbReference>
<proteinExistence type="inferred from homology"/>
<dbReference type="RefSeq" id="XP_028873644.1">
    <property type="nucleotide sequence ID" value="XM_029018417.1"/>
</dbReference>
<comment type="similarity">
    <text evidence="1">Belongs to the TBCC family.</text>
</comment>
<protein>
    <recommendedName>
        <fullName evidence="3">C-CAP/cofactor C-like domain-containing protein</fullName>
    </recommendedName>
</protein>
<evidence type="ECO:0000313" key="5">
    <source>
        <dbReference type="Proteomes" id="UP000186176"/>
    </source>
</evidence>
<dbReference type="PANTHER" id="PTHR15139">
    <property type="entry name" value="TUBULIN FOLDING COFACTOR C"/>
    <property type="match status" value="1"/>
</dbReference>
<sequence length="169" mass="19632">MAIEYIKYVNNQEINYTGDEISREFKVDNVCNSKLKFLSCLNQLEISNTEDSTIYFGPVSTSVSVKNCKNCTIVLTCRQIRIHNSNGLKIRLSCCTPPLIENCSNIIFDIRIKNSLNFYKMFENHLREIGLHESEFLIKSNFKVSDFSWLKIQDSPNWKFGNVDLEQLK</sequence>
<dbReference type="OrthoDB" id="194775at2759"/>
<dbReference type="InterPro" id="IPR016098">
    <property type="entry name" value="CAP/MinC_C"/>
</dbReference>
<dbReference type="InterPro" id="IPR027684">
    <property type="entry name" value="TBCC"/>
</dbReference>
<dbReference type="InterPro" id="IPR012945">
    <property type="entry name" value="Tubulin-bd_cofactor_C_dom"/>
</dbReference>
<organism evidence="4 5">
    <name type="scientific">Cryptosporidium ubiquitum</name>
    <dbReference type="NCBI Taxonomy" id="857276"/>
    <lineage>
        <taxon>Eukaryota</taxon>
        <taxon>Sar</taxon>
        <taxon>Alveolata</taxon>
        <taxon>Apicomplexa</taxon>
        <taxon>Conoidasida</taxon>
        <taxon>Coccidia</taxon>
        <taxon>Eucoccidiorida</taxon>
        <taxon>Eimeriorina</taxon>
        <taxon>Cryptosporidiidae</taxon>
        <taxon>Cryptosporidium</taxon>
    </lineage>
</organism>
<evidence type="ECO:0000313" key="4">
    <source>
        <dbReference type="EMBL" id="OII72072.1"/>
    </source>
</evidence>
<dbReference type="GeneID" id="39978196"/>
<evidence type="ECO:0000259" key="3">
    <source>
        <dbReference type="PROSITE" id="PS51329"/>
    </source>
</evidence>
<reference evidence="4 5" key="1">
    <citation type="submission" date="2016-10" db="EMBL/GenBank/DDBJ databases">
        <title>Reductive evolution of mitochondrial metabolism and differential evolution of invasion-related proteins in Cryptosporidium.</title>
        <authorList>
            <person name="Liu S."/>
            <person name="Roellig D.M."/>
            <person name="Guo Y."/>
            <person name="Li N."/>
            <person name="Frace M.A."/>
            <person name="Tang K."/>
            <person name="Zhang L."/>
            <person name="Feng Y."/>
            <person name="Xiao L."/>
        </authorList>
    </citation>
    <scope>NUCLEOTIDE SEQUENCE [LARGE SCALE GENOMIC DNA]</scope>
    <source>
        <strain evidence="4">39726</strain>
    </source>
</reference>
<comment type="caution">
    <text evidence="4">The sequence shown here is derived from an EMBL/GenBank/DDBJ whole genome shotgun (WGS) entry which is preliminary data.</text>
</comment>
<feature type="domain" description="C-CAP/cofactor C-like" evidence="3">
    <location>
        <begin position="1"/>
        <end position="131"/>
    </location>
</feature>
<keyword evidence="2" id="KW-0143">Chaperone</keyword>
<dbReference type="SMART" id="SM00673">
    <property type="entry name" value="CARP"/>
    <property type="match status" value="2"/>
</dbReference>
<accession>A0A1J4MCW0</accession>
<dbReference type="GO" id="GO:0007021">
    <property type="term" value="P:tubulin complex assembly"/>
    <property type="evidence" value="ECO:0007669"/>
    <property type="project" value="TreeGrafter"/>
</dbReference>
<evidence type="ECO:0000256" key="1">
    <source>
        <dbReference type="ARBA" id="ARBA00008848"/>
    </source>
</evidence>
<evidence type="ECO:0000256" key="2">
    <source>
        <dbReference type="ARBA" id="ARBA00023186"/>
    </source>
</evidence>
<keyword evidence="5" id="KW-1185">Reference proteome</keyword>
<gene>
    <name evidence="4" type="ORF">cubi_01405</name>
</gene>
<dbReference type="VEuPathDB" id="CryptoDB:cubi_01405"/>
<dbReference type="Proteomes" id="UP000186176">
    <property type="component" value="Unassembled WGS sequence"/>
</dbReference>
<dbReference type="PANTHER" id="PTHR15139:SF0">
    <property type="entry name" value="TUBULIN-SPECIFIC CHAPERONE C"/>
    <property type="match status" value="1"/>
</dbReference>
<dbReference type="PROSITE" id="PS51329">
    <property type="entry name" value="C_CAP_COFACTOR_C"/>
    <property type="match status" value="1"/>
</dbReference>
<dbReference type="Pfam" id="PF07986">
    <property type="entry name" value="TBCC"/>
    <property type="match status" value="1"/>
</dbReference>
<dbReference type="EMBL" id="LRBP01000025">
    <property type="protein sequence ID" value="OII72072.1"/>
    <property type="molecule type" value="Genomic_DNA"/>
</dbReference>
<name>A0A1J4MCW0_9CRYT</name>